<dbReference type="SUPFAM" id="SSF52833">
    <property type="entry name" value="Thioredoxin-like"/>
    <property type="match status" value="1"/>
</dbReference>
<dbReference type="Gene3D" id="3.40.30.10">
    <property type="entry name" value="Glutaredoxin"/>
    <property type="match status" value="1"/>
</dbReference>
<name>A0A0G3BLS9_9BURK</name>
<evidence type="ECO:0000313" key="2">
    <source>
        <dbReference type="EMBL" id="AKJ27515.1"/>
    </source>
</evidence>
<reference evidence="2 3" key="1">
    <citation type="submission" date="2015-05" db="EMBL/GenBank/DDBJ databases">
        <authorList>
            <person name="Tang B."/>
            <person name="Yu Y."/>
        </authorList>
    </citation>
    <scope>NUCLEOTIDE SEQUENCE [LARGE SCALE GENOMIC DNA]</scope>
    <source>
        <strain evidence="2 3">DSM 7029</strain>
    </source>
</reference>
<dbReference type="STRING" id="413882.AAW51_0824"/>
<sequence length="190" mass="19269">MLLAAVLAVAALGGCSRSGSGDAADGQRSAAAAPAVSPEAAYGLAAGGSGVQVGQLMAANTVYVFFDPQCPHCASLWQASKPLLGKLKMVWVPVELMGAESGKLGAAILASPQPVEALERHESLVSQRAPLTAPPADEGARAKIAANTELFGKLGAESVPTLYFRHAKSGQYGSHSGTVSTEQLKAMVGL</sequence>
<dbReference type="InterPro" id="IPR036249">
    <property type="entry name" value="Thioredoxin-like_sf"/>
</dbReference>
<protein>
    <submittedName>
        <fullName evidence="2">Thiol:disulfide interchange protein</fullName>
    </submittedName>
</protein>
<dbReference type="AlphaFoldDB" id="A0A0G3BLS9"/>
<dbReference type="PANTHER" id="PTHR35272:SF4">
    <property type="entry name" value="THIOL:DISULFIDE INTERCHANGE PROTEIN DSBG"/>
    <property type="match status" value="1"/>
</dbReference>
<dbReference type="InterPro" id="IPR051470">
    <property type="entry name" value="Thiol:disulfide_interchange"/>
</dbReference>
<gene>
    <name evidence="2" type="ORF">AAW51_0824</name>
</gene>
<evidence type="ECO:0000313" key="3">
    <source>
        <dbReference type="Proteomes" id="UP000035352"/>
    </source>
</evidence>
<keyword evidence="3" id="KW-1185">Reference proteome</keyword>
<dbReference type="InterPro" id="IPR012336">
    <property type="entry name" value="Thioredoxin-like_fold"/>
</dbReference>
<dbReference type="Pfam" id="PF13098">
    <property type="entry name" value="Thioredoxin_2"/>
    <property type="match status" value="1"/>
</dbReference>
<dbReference type="Proteomes" id="UP000035352">
    <property type="component" value="Chromosome"/>
</dbReference>
<organism evidence="2 3">
    <name type="scientific">Caldimonas brevitalea</name>
    <dbReference type="NCBI Taxonomy" id="413882"/>
    <lineage>
        <taxon>Bacteria</taxon>
        <taxon>Pseudomonadati</taxon>
        <taxon>Pseudomonadota</taxon>
        <taxon>Betaproteobacteria</taxon>
        <taxon>Burkholderiales</taxon>
        <taxon>Sphaerotilaceae</taxon>
        <taxon>Caldimonas</taxon>
    </lineage>
</organism>
<dbReference type="KEGG" id="pbh:AAW51_0824"/>
<accession>A0A0G3BLS9</accession>
<feature type="domain" description="Thioredoxin-like fold" evidence="1">
    <location>
        <begin position="60"/>
        <end position="187"/>
    </location>
</feature>
<evidence type="ECO:0000259" key="1">
    <source>
        <dbReference type="Pfam" id="PF13098"/>
    </source>
</evidence>
<dbReference type="EMBL" id="CP011371">
    <property type="protein sequence ID" value="AKJ27515.1"/>
    <property type="molecule type" value="Genomic_DNA"/>
</dbReference>
<proteinExistence type="predicted"/>
<dbReference type="PANTHER" id="PTHR35272">
    <property type="entry name" value="THIOL:DISULFIDE INTERCHANGE PROTEIN DSBC-RELATED"/>
    <property type="match status" value="1"/>
</dbReference>